<feature type="transmembrane region" description="Helical" evidence="7">
    <location>
        <begin position="69"/>
        <end position="97"/>
    </location>
</feature>
<sequence length="182" mass="19254">MILLDLFIAFFKIGIFSFGGGYAMIPVIEHESVNHGWISAAAFADSVSVAGMSPGPVAMNAAIFVGYKVAGVAGAIAATLGMSLPSILIIVLLGTVFYKIKDHPVIASVFYGLRPVITAFILFAACRFAIQSHLVSSDIRKSVIGIVMLLIALVLLFYKKVHPLALILSFGVIGILGGWLMA</sequence>
<evidence type="ECO:0000313" key="9">
    <source>
        <dbReference type="Proteomes" id="UP000808914"/>
    </source>
</evidence>
<feature type="transmembrane region" description="Helical" evidence="7">
    <location>
        <begin position="164"/>
        <end position="181"/>
    </location>
</feature>
<evidence type="ECO:0000256" key="6">
    <source>
        <dbReference type="ARBA" id="ARBA00023136"/>
    </source>
</evidence>
<evidence type="ECO:0000313" key="8">
    <source>
        <dbReference type="EMBL" id="MBM7645591.1"/>
    </source>
</evidence>
<comment type="similarity">
    <text evidence="2">Belongs to the chromate ion transporter (CHR) (TC 2.A.51) family.</text>
</comment>
<keyword evidence="6 7" id="KW-0472">Membrane</keyword>
<keyword evidence="9" id="KW-1185">Reference proteome</keyword>
<comment type="subcellular location">
    <subcellularLocation>
        <location evidence="1">Cell membrane</location>
        <topology evidence="1">Multi-pass membrane protein</topology>
    </subcellularLocation>
</comment>
<evidence type="ECO:0000256" key="3">
    <source>
        <dbReference type="ARBA" id="ARBA00022475"/>
    </source>
</evidence>
<organism evidence="8 9">
    <name type="scientific">Scopulibacillus daqui</name>
    <dbReference type="NCBI Taxonomy" id="1469162"/>
    <lineage>
        <taxon>Bacteria</taxon>
        <taxon>Bacillati</taxon>
        <taxon>Bacillota</taxon>
        <taxon>Bacilli</taxon>
        <taxon>Bacillales</taxon>
        <taxon>Sporolactobacillaceae</taxon>
        <taxon>Scopulibacillus</taxon>
    </lineage>
</organism>
<accession>A0ABS2Q0D6</accession>
<comment type="caution">
    <text evidence="8">The sequence shown here is derived from an EMBL/GenBank/DDBJ whole genome shotgun (WGS) entry which is preliminary data.</text>
</comment>
<keyword evidence="3" id="KW-1003">Cell membrane</keyword>
<dbReference type="PANTHER" id="PTHR43663">
    <property type="entry name" value="CHROMATE TRANSPORT PROTEIN-RELATED"/>
    <property type="match status" value="1"/>
</dbReference>
<protein>
    <submittedName>
        <fullName evidence="8">Chromate transporter</fullName>
    </submittedName>
</protein>
<feature type="transmembrane region" description="Helical" evidence="7">
    <location>
        <begin position="37"/>
        <end position="57"/>
    </location>
</feature>
<evidence type="ECO:0000256" key="1">
    <source>
        <dbReference type="ARBA" id="ARBA00004651"/>
    </source>
</evidence>
<evidence type="ECO:0000256" key="7">
    <source>
        <dbReference type="SAM" id="Phobius"/>
    </source>
</evidence>
<dbReference type="InterPro" id="IPR052518">
    <property type="entry name" value="CHR_Transporter"/>
</dbReference>
<dbReference type="PANTHER" id="PTHR43663:SF1">
    <property type="entry name" value="CHROMATE TRANSPORTER"/>
    <property type="match status" value="1"/>
</dbReference>
<keyword evidence="5 7" id="KW-1133">Transmembrane helix</keyword>
<dbReference type="Pfam" id="PF02417">
    <property type="entry name" value="Chromate_transp"/>
    <property type="match status" value="1"/>
</dbReference>
<name>A0ABS2Q0D6_9BACL</name>
<dbReference type="RefSeq" id="WP_205003527.1">
    <property type="nucleotide sequence ID" value="NZ_JAFBER010000010.1"/>
</dbReference>
<dbReference type="Proteomes" id="UP000808914">
    <property type="component" value="Unassembled WGS sequence"/>
</dbReference>
<gene>
    <name evidence="8" type="ORF">JOD45_001809</name>
</gene>
<evidence type="ECO:0000256" key="2">
    <source>
        <dbReference type="ARBA" id="ARBA00005262"/>
    </source>
</evidence>
<dbReference type="InterPro" id="IPR003370">
    <property type="entry name" value="Chromate_transpt"/>
</dbReference>
<reference evidence="8 9" key="1">
    <citation type="submission" date="2021-01" db="EMBL/GenBank/DDBJ databases">
        <title>Genomic Encyclopedia of Type Strains, Phase IV (KMG-IV): sequencing the most valuable type-strain genomes for metagenomic binning, comparative biology and taxonomic classification.</title>
        <authorList>
            <person name="Goeker M."/>
        </authorList>
    </citation>
    <scope>NUCLEOTIDE SEQUENCE [LARGE SCALE GENOMIC DNA]</scope>
    <source>
        <strain evidence="8 9">DSM 28236</strain>
    </source>
</reference>
<feature type="transmembrane region" description="Helical" evidence="7">
    <location>
        <begin position="7"/>
        <end position="25"/>
    </location>
</feature>
<evidence type="ECO:0000256" key="5">
    <source>
        <dbReference type="ARBA" id="ARBA00022989"/>
    </source>
</evidence>
<dbReference type="EMBL" id="JAFBER010000010">
    <property type="protein sequence ID" value="MBM7645591.1"/>
    <property type="molecule type" value="Genomic_DNA"/>
</dbReference>
<keyword evidence="4 7" id="KW-0812">Transmembrane</keyword>
<evidence type="ECO:0000256" key="4">
    <source>
        <dbReference type="ARBA" id="ARBA00022692"/>
    </source>
</evidence>
<feature type="transmembrane region" description="Helical" evidence="7">
    <location>
        <begin position="142"/>
        <end position="158"/>
    </location>
</feature>
<proteinExistence type="inferred from homology"/>
<feature type="transmembrane region" description="Helical" evidence="7">
    <location>
        <begin position="109"/>
        <end position="130"/>
    </location>
</feature>